<dbReference type="Proteomes" id="UP000789405">
    <property type="component" value="Unassembled WGS sequence"/>
</dbReference>
<keyword evidence="3" id="KW-1185">Reference proteome</keyword>
<accession>A0A9N9J0Y0</accession>
<feature type="region of interest" description="Disordered" evidence="1">
    <location>
        <begin position="1"/>
        <end position="58"/>
    </location>
</feature>
<evidence type="ECO:0000313" key="2">
    <source>
        <dbReference type="EMBL" id="CAG8760114.1"/>
    </source>
</evidence>
<organism evidence="2 3">
    <name type="scientific">Dentiscutata erythropus</name>
    <dbReference type="NCBI Taxonomy" id="1348616"/>
    <lineage>
        <taxon>Eukaryota</taxon>
        <taxon>Fungi</taxon>
        <taxon>Fungi incertae sedis</taxon>
        <taxon>Mucoromycota</taxon>
        <taxon>Glomeromycotina</taxon>
        <taxon>Glomeromycetes</taxon>
        <taxon>Diversisporales</taxon>
        <taxon>Gigasporaceae</taxon>
        <taxon>Dentiscutata</taxon>
    </lineage>
</organism>
<sequence length="58" mass="6766">SKIISANTYEDDNESEQQTYLLDDSSDNLSDEDFEQFDDEFSSDNDNSNEPDHDWILI</sequence>
<evidence type="ECO:0000256" key="1">
    <source>
        <dbReference type="SAM" id="MobiDB-lite"/>
    </source>
</evidence>
<reference evidence="2" key="1">
    <citation type="submission" date="2021-06" db="EMBL/GenBank/DDBJ databases">
        <authorList>
            <person name="Kallberg Y."/>
            <person name="Tangrot J."/>
            <person name="Rosling A."/>
        </authorList>
    </citation>
    <scope>NUCLEOTIDE SEQUENCE</scope>
    <source>
        <strain evidence="2">MA453B</strain>
    </source>
</reference>
<comment type="caution">
    <text evidence="2">The sequence shown here is derived from an EMBL/GenBank/DDBJ whole genome shotgun (WGS) entry which is preliminary data.</text>
</comment>
<feature type="non-terminal residue" evidence="2">
    <location>
        <position position="1"/>
    </location>
</feature>
<proteinExistence type="predicted"/>
<feature type="compositionally biased region" description="Acidic residues" evidence="1">
    <location>
        <begin position="24"/>
        <end position="49"/>
    </location>
</feature>
<name>A0A9N9J0Y0_9GLOM</name>
<dbReference type="AlphaFoldDB" id="A0A9N9J0Y0"/>
<gene>
    <name evidence="2" type="ORF">DERYTH_LOCUS17739</name>
</gene>
<dbReference type="EMBL" id="CAJVPY010017054">
    <property type="protein sequence ID" value="CAG8760114.1"/>
    <property type="molecule type" value="Genomic_DNA"/>
</dbReference>
<evidence type="ECO:0000313" key="3">
    <source>
        <dbReference type="Proteomes" id="UP000789405"/>
    </source>
</evidence>
<protein>
    <submittedName>
        <fullName evidence="2">23983_t:CDS:1</fullName>
    </submittedName>
</protein>